<accession>A0A0D1XPB6</accession>
<protein>
    <recommendedName>
        <fullName evidence="5">Coat protein</fullName>
    </recommendedName>
</protein>
<organism evidence="1 3">
    <name type="scientific">Aneurinibacillus migulanus</name>
    <name type="common">Bacillus migulanus</name>
    <dbReference type="NCBI Taxonomy" id="47500"/>
    <lineage>
        <taxon>Bacteria</taxon>
        <taxon>Bacillati</taxon>
        <taxon>Bacillota</taxon>
        <taxon>Bacilli</taxon>
        <taxon>Bacillales</taxon>
        <taxon>Paenibacillaceae</taxon>
        <taxon>Aneurinibacillus group</taxon>
        <taxon>Aneurinibacillus</taxon>
    </lineage>
</organism>
<dbReference type="RefSeq" id="WP_043065754.1">
    <property type="nucleotide sequence ID" value="NZ_BJOA01000242.1"/>
</dbReference>
<evidence type="ECO:0000313" key="1">
    <source>
        <dbReference type="EMBL" id="KON84276.1"/>
    </source>
</evidence>
<evidence type="ECO:0000313" key="2">
    <source>
        <dbReference type="EMBL" id="SDI83928.1"/>
    </source>
</evidence>
<sequence>MGAKTKISDVIVPELFNPYVIDRTTEKSALFSSGIIATNPELDKLASAGGKILHMPQWNDLTGESQILSDTVPLETKKITTSQDMARLHMRGDAWSTNDLAGALAGSDPMKAIGDLVANYWARDMQRILIATLNGVFAAASMGGNLHDISKETGDAAKFTAKSFIDAQFKLGDAYESLTAIAVHSRVYAEMNKQDLIQFIQDSSGRLIATYRGFHIIVDDGIPFDNTNGIFTTYLFGAGAIGYAEGTPDVPTETDRDSLQGDNYLINRKHFVLHPRGVKWEEGSIAGESPTNAELADGTHWTRVWDNKKIRVVKFVHKI</sequence>
<keyword evidence="3" id="KW-1185">Reference proteome</keyword>
<evidence type="ECO:0000313" key="4">
    <source>
        <dbReference type="Proteomes" id="UP000182836"/>
    </source>
</evidence>
<dbReference type="Pfam" id="PF20036">
    <property type="entry name" value="Gp13-like"/>
    <property type="match status" value="1"/>
</dbReference>
<reference evidence="1 3" key="1">
    <citation type="submission" date="2015-07" db="EMBL/GenBank/DDBJ databases">
        <title>Fjat-14205 dsm 2895.</title>
        <authorList>
            <person name="Liu B."/>
            <person name="Wang J."/>
            <person name="Zhu Y."/>
            <person name="Liu G."/>
            <person name="Chen Q."/>
            <person name="Chen Z."/>
            <person name="Lan J."/>
            <person name="Che J."/>
            <person name="Ge C."/>
            <person name="Shi H."/>
            <person name="Pan Z."/>
            <person name="Liu X."/>
        </authorList>
    </citation>
    <scope>NUCLEOTIDE SEQUENCE [LARGE SCALE GENOMIC DNA]</scope>
    <source>
        <strain evidence="1 3">DSM 2895</strain>
    </source>
</reference>
<dbReference type="AlphaFoldDB" id="A0A0D1XPB6"/>
<proteinExistence type="predicted"/>
<name>A0A0D1XPB6_ANEMI</name>
<dbReference type="STRING" id="47500.AF333_30555"/>
<reference evidence="2 4" key="2">
    <citation type="submission" date="2016-10" db="EMBL/GenBank/DDBJ databases">
        <authorList>
            <person name="de Groot N.N."/>
        </authorList>
    </citation>
    <scope>NUCLEOTIDE SEQUENCE [LARGE SCALE GENOMIC DNA]</scope>
    <source>
        <strain evidence="2 4">DSM 2895</strain>
    </source>
</reference>
<dbReference type="Proteomes" id="UP000037269">
    <property type="component" value="Unassembled WGS sequence"/>
</dbReference>
<dbReference type="GeneID" id="42309466"/>
<evidence type="ECO:0008006" key="5">
    <source>
        <dbReference type="Google" id="ProtNLM"/>
    </source>
</evidence>
<evidence type="ECO:0000313" key="3">
    <source>
        <dbReference type="Proteomes" id="UP000037269"/>
    </source>
</evidence>
<dbReference type="Proteomes" id="UP000182836">
    <property type="component" value="Unassembled WGS sequence"/>
</dbReference>
<dbReference type="PATRIC" id="fig|47500.8.peg.6517"/>
<dbReference type="OrthoDB" id="6440753at2"/>
<dbReference type="EMBL" id="LGUG01000013">
    <property type="protein sequence ID" value="KON84276.1"/>
    <property type="molecule type" value="Genomic_DNA"/>
</dbReference>
<gene>
    <name evidence="1" type="ORF">AF333_30555</name>
    <name evidence="2" type="ORF">SAMN04487909_108125</name>
</gene>
<dbReference type="EMBL" id="FNED01000008">
    <property type="protein sequence ID" value="SDI83928.1"/>
    <property type="molecule type" value="Genomic_DNA"/>
</dbReference>
<dbReference type="InterPro" id="IPR045404">
    <property type="entry name" value="Gp13-like"/>
</dbReference>